<feature type="binding site" evidence="7">
    <location>
        <begin position="311"/>
        <end position="312"/>
    </location>
    <ligand>
        <name>FMN</name>
        <dbReference type="ChEBI" id="CHEBI:58210"/>
    </ligand>
</feature>
<feature type="compositionally biased region" description="Basic and acidic residues" evidence="8">
    <location>
        <begin position="392"/>
        <end position="401"/>
    </location>
</feature>
<feature type="binding site" evidence="7">
    <location>
        <position position="131"/>
    </location>
    <ligand>
        <name>FMN</name>
        <dbReference type="ChEBI" id="CHEBI:58210"/>
    </ligand>
</feature>
<evidence type="ECO:0000256" key="4">
    <source>
        <dbReference type="ARBA" id="ARBA00023002"/>
    </source>
</evidence>
<evidence type="ECO:0000259" key="9">
    <source>
        <dbReference type="PROSITE" id="PS51349"/>
    </source>
</evidence>
<dbReference type="OrthoDB" id="9770452at2"/>
<evidence type="ECO:0000256" key="2">
    <source>
        <dbReference type="ARBA" id="ARBA00022630"/>
    </source>
</evidence>
<evidence type="ECO:0000313" key="11">
    <source>
        <dbReference type="Proteomes" id="UP000294881"/>
    </source>
</evidence>
<feature type="binding site" evidence="7">
    <location>
        <begin position="288"/>
        <end position="292"/>
    </location>
    <ligand>
        <name>FMN</name>
        <dbReference type="ChEBI" id="CHEBI:58210"/>
    </ligand>
</feature>
<feature type="active site" description="Proton acceptor" evidence="6">
    <location>
        <position position="257"/>
    </location>
</feature>
<dbReference type="InterPro" id="IPR012133">
    <property type="entry name" value="Alpha-hydoxy_acid_DH_FMN"/>
</dbReference>
<dbReference type="InterPro" id="IPR037396">
    <property type="entry name" value="FMN_HAD"/>
</dbReference>
<dbReference type="PIRSF" id="PIRSF000138">
    <property type="entry name" value="Al-hdrx_acd_dh"/>
    <property type="match status" value="1"/>
</dbReference>
<evidence type="ECO:0000256" key="8">
    <source>
        <dbReference type="SAM" id="MobiDB-lite"/>
    </source>
</evidence>
<keyword evidence="11" id="KW-1185">Reference proteome</keyword>
<feature type="binding site" evidence="7">
    <location>
        <position position="255"/>
    </location>
    <ligand>
        <name>FMN</name>
        <dbReference type="ChEBI" id="CHEBI:58210"/>
    </ligand>
</feature>
<gene>
    <name evidence="10" type="ORF">EV666_11356</name>
</gene>
<dbReference type="AlphaFoldDB" id="A0A4V2RX27"/>
<comment type="cofactor">
    <cofactor evidence="1">
        <name>FMN</name>
        <dbReference type="ChEBI" id="CHEBI:58210"/>
    </cofactor>
</comment>
<dbReference type="Proteomes" id="UP000294881">
    <property type="component" value="Unassembled WGS sequence"/>
</dbReference>
<proteinExistence type="inferred from homology"/>
<name>A0A4V2RX27_9HYPH</name>
<feature type="binding site" evidence="7">
    <location>
        <position position="110"/>
    </location>
    <ligand>
        <name>FMN</name>
        <dbReference type="ChEBI" id="CHEBI:58210"/>
    </ligand>
</feature>
<dbReference type="PROSITE" id="PS51349">
    <property type="entry name" value="FMN_HYDROXY_ACID_DH_2"/>
    <property type="match status" value="1"/>
</dbReference>
<keyword evidence="3 7" id="KW-0288">FMN</keyword>
<organism evidence="10 11">
    <name type="scientific">Camelimonas lactis</name>
    <dbReference type="NCBI Taxonomy" id="659006"/>
    <lineage>
        <taxon>Bacteria</taxon>
        <taxon>Pseudomonadati</taxon>
        <taxon>Pseudomonadota</taxon>
        <taxon>Alphaproteobacteria</taxon>
        <taxon>Hyphomicrobiales</taxon>
        <taxon>Chelatococcaceae</taxon>
        <taxon>Camelimonas</taxon>
    </lineage>
</organism>
<dbReference type="EMBL" id="SLWL01000013">
    <property type="protein sequence ID" value="TCO11220.1"/>
    <property type="molecule type" value="Genomic_DNA"/>
</dbReference>
<accession>A0A4V2RX27</accession>
<feature type="region of interest" description="Disordered" evidence="8">
    <location>
        <begin position="363"/>
        <end position="401"/>
    </location>
</feature>
<dbReference type="GO" id="GO:0010181">
    <property type="term" value="F:FMN binding"/>
    <property type="evidence" value="ECO:0007669"/>
    <property type="project" value="InterPro"/>
</dbReference>
<evidence type="ECO:0000256" key="1">
    <source>
        <dbReference type="ARBA" id="ARBA00001917"/>
    </source>
</evidence>
<feature type="binding site" evidence="7">
    <location>
        <position position="257"/>
    </location>
    <ligand>
        <name>glyoxylate</name>
        <dbReference type="ChEBI" id="CHEBI:36655"/>
    </ligand>
</feature>
<evidence type="ECO:0000256" key="6">
    <source>
        <dbReference type="PIRSR" id="PIRSR000138-1"/>
    </source>
</evidence>
<reference evidence="10 11" key="1">
    <citation type="submission" date="2019-03" db="EMBL/GenBank/DDBJ databases">
        <title>Genomic Encyclopedia of Type Strains, Phase IV (KMG-IV): sequencing the most valuable type-strain genomes for metagenomic binning, comparative biology and taxonomic classification.</title>
        <authorList>
            <person name="Goeker M."/>
        </authorList>
    </citation>
    <scope>NUCLEOTIDE SEQUENCE [LARGE SCALE GENOMIC DNA]</scope>
    <source>
        <strain evidence="10 11">DSM 22958</strain>
    </source>
</reference>
<dbReference type="Gene3D" id="3.20.20.70">
    <property type="entry name" value="Aldolase class I"/>
    <property type="match status" value="1"/>
</dbReference>
<dbReference type="PANTHER" id="PTHR10578">
    <property type="entry name" value="S -2-HYDROXY-ACID OXIDASE-RELATED"/>
    <property type="match status" value="1"/>
</dbReference>
<protein>
    <submittedName>
        <fullName evidence="10">4-hydroxymandelate oxidase</fullName>
    </submittedName>
</protein>
<dbReference type="GO" id="GO:0005737">
    <property type="term" value="C:cytoplasm"/>
    <property type="evidence" value="ECO:0007669"/>
    <property type="project" value="UniProtKB-ARBA"/>
</dbReference>
<feature type="binding site" evidence="7">
    <location>
        <position position="233"/>
    </location>
    <ligand>
        <name>FMN</name>
        <dbReference type="ChEBI" id="CHEBI:58210"/>
    </ligand>
</feature>
<feature type="binding site" evidence="7">
    <location>
        <begin position="81"/>
        <end position="83"/>
    </location>
    <ligand>
        <name>FMN</name>
        <dbReference type="ChEBI" id="CHEBI:58210"/>
    </ligand>
</feature>
<dbReference type="InterPro" id="IPR013785">
    <property type="entry name" value="Aldolase_TIM"/>
</dbReference>
<dbReference type="RefSeq" id="WP_132009305.1">
    <property type="nucleotide sequence ID" value="NZ_JBHUNN010000002.1"/>
</dbReference>
<keyword evidence="2 7" id="KW-0285">Flavoprotein</keyword>
<feature type="binding site" evidence="7">
    <location>
        <position position="133"/>
    </location>
    <ligand>
        <name>glyoxylate</name>
        <dbReference type="ChEBI" id="CHEBI:36655"/>
    </ligand>
</feature>
<feature type="binding site" evidence="7">
    <location>
        <position position="168"/>
    </location>
    <ligand>
        <name>glyoxylate</name>
        <dbReference type="ChEBI" id="CHEBI:36655"/>
    </ligand>
</feature>
<dbReference type="SUPFAM" id="SSF51395">
    <property type="entry name" value="FMN-linked oxidoreductases"/>
    <property type="match status" value="1"/>
</dbReference>
<feature type="binding site" evidence="7">
    <location>
        <position position="159"/>
    </location>
    <ligand>
        <name>FMN</name>
        <dbReference type="ChEBI" id="CHEBI:58210"/>
    </ligand>
</feature>
<dbReference type="PANTHER" id="PTHR10578:SF107">
    <property type="entry name" value="2-HYDROXYACID OXIDASE 1"/>
    <property type="match status" value="1"/>
</dbReference>
<evidence type="ECO:0000256" key="3">
    <source>
        <dbReference type="ARBA" id="ARBA00022643"/>
    </source>
</evidence>
<feature type="binding site" evidence="7">
    <location>
        <position position="260"/>
    </location>
    <ligand>
        <name>glyoxylate</name>
        <dbReference type="ChEBI" id="CHEBI:36655"/>
    </ligand>
</feature>
<dbReference type="Pfam" id="PF01070">
    <property type="entry name" value="FMN_dh"/>
    <property type="match status" value="1"/>
</dbReference>
<evidence type="ECO:0000256" key="7">
    <source>
        <dbReference type="PIRSR" id="PIRSR000138-2"/>
    </source>
</evidence>
<dbReference type="InterPro" id="IPR000262">
    <property type="entry name" value="FMN-dep_DH"/>
</dbReference>
<dbReference type="CDD" id="cd02809">
    <property type="entry name" value="alpha_hydroxyacid_oxid_FMN"/>
    <property type="match status" value="1"/>
</dbReference>
<keyword evidence="4" id="KW-0560">Oxidoreductase</keyword>
<feature type="domain" description="FMN hydroxy acid dehydrogenase" evidence="9">
    <location>
        <begin position="2"/>
        <end position="362"/>
    </location>
</feature>
<comment type="caution">
    <text evidence="10">The sequence shown here is derived from an EMBL/GenBank/DDBJ whole genome shotgun (WGS) entry which is preliminary data.</text>
</comment>
<evidence type="ECO:0000313" key="10">
    <source>
        <dbReference type="EMBL" id="TCO11220.1"/>
    </source>
</evidence>
<comment type="similarity">
    <text evidence="5">Belongs to the FMN-dependent alpha-hydroxy acid dehydrogenase family.</text>
</comment>
<feature type="binding site" evidence="7">
    <location>
        <position position="28"/>
    </location>
    <ligand>
        <name>glyoxylate</name>
        <dbReference type="ChEBI" id="CHEBI:36655"/>
    </ligand>
</feature>
<evidence type="ECO:0000256" key="5">
    <source>
        <dbReference type="ARBA" id="ARBA00024042"/>
    </source>
</evidence>
<dbReference type="FunFam" id="3.20.20.70:FF:000056">
    <property type="entry name" value="hydroxyacid oxidase 2"/>
    <property type="match status" value="1"/>
</dbReference>
<sequence>MSIPPDIVCLDDYERRGRARLPADIQAYIGGGAADGVTLRDNREAFARLRLLPRALADLRGASAAASLFGLRLEAPVIAAPMAWQKLAHPEGEFAMATGAAAAGAGCIASCQASVDMTELARHSPAPLWFQLYPQPRREDTLALVRRAEDAGYRALVVTVDAPVNGVRDAEQRCGFRLPAHVRSVNLDGFAQATATRAQPARSPVFRGLIDAAPGWDDIAWLRAQTRLPLLLKGVVHPDDADRSIALGADGLIVSNHGGRVLDGMPAAIDLLPAVARRVDGRIPVLMDGGVRRGTDVLKALALGARAVLVGRPLYWALATAGAAGVAHALAMLATEFEAAMALTGRPTLAAIDATVLAFPPRATPPEATFPGATPQGATPTCLPEAPAGLRTKLDLEPREH</sequence>
<dbReference type="GO" id="GO:0016491">
    <property type="term" value="F:oxidoreductase activity"/>
    <property type="evidence" value="ECO:0007669"/>
    <property type="project" value="UniProtKB-KW"/>
</dbReference>